<dbReference type="Pfam" id="PF10744">
    <property type="entry name" value="Med1"/>
    <property type="match status" value="1"/>
</dbReference>
<evidence type="ECO:0000256" key="7">
    <source>
        <dbReference type="RuleBase" id="RU364059"/>
    </source>
</evidence>
<dbReference type="STRING" id="645134.A0A0L0HN12"/>
<dbReference type="GO" id="GO:0016592">
    <property type="term" value="C:mediator complex"/>
    <property type="evidence" value="ECO:0007669"/>
    <property type="project" value="InterPro"/>
</dbReference>
<accession>A0A0L0HN12</accession>
<evidence type="ECO:0000256" key="2">
    <source>
        <dbReference type="ARBA" id="ARBA00006210"/>
    </source>
</evidence>
<dbReference type="VEuPathDB" id="FungiDB:SPPG_09049"/>
<organism evidence="9 10">
    <name type="scientific">Spizellomyces punctatus (strain DAOM BR117)</name>
    <dbReference type="NCBI Taxonomy" id="645134"/>
    <lineage>
        <taxon>Eukaryota</taxon>
        <taxon>Fungi</taxon>
        <taxon>Fungi incertae sedis</taxon>
        <taxon>Chytridiomycota</taxon>
        <taxon>Chytridiomycota incertae sedis</taxon>
        <taxon>Chytridiomycetes</taxon>
        <taxon>Spizellomycetales</taxon>
        <taxon>Spizellomycetaceae</taxon>
        <taxon>Spizellomyces</taxon>
    </lineage>
</organism>
<evidence type="ECO:0000313" key="9">
    <source>
        <dbReference type="EMBL" id="KND02199.1"/>
    </source>
</evidence>
<dbReference type="eggNOG" id="ENOG502S53T">
    <property type="taxonomic scope" value="Eukaryota"/>
</dbReference>
<dbReference type="InParanoid" id="A0A0L0HN12"/>
<dbReference type="EMBL" id="KQ257453">
    <property type="protein sequence ID" value="KND02199.1"/>
    <property type="molecule type" value="Genomic_DNA"/>
</dbReference>
<keyword evidence="4 7" id="KW-0010">Activator</keyword>
<evidence type="ECO:0000256" key="6">
    <source>
        <dbReference type="ARBA" id="ARBA00023242"/>
    </source>
</evidence>
<keyword evidence="3 7" id="KW-0805">Transcription regulation</keyword>
<reference evidence="9 10" key="1">
    <citation type="submission" date="2009-08" db="EMBL/GenBank/DDBJ databases">
        <title>The Genome Sequence of Spizellomyces punctatus strain DAOM BR117.</title>
        <authorList>
            <consortium name="The Broad Institute Genome Sequencing Platform"/>
            <person name="Russ C."/>
            <person name="Cuomo C."/>
            <person name="Shea T."/>
            <person name="Young S.K."/>
            <person name="Zeng Q."/>
            <person name="Koehrsen M."/>
            <person name="Haas B."/>
            <person name="Borodovsky M."/>
            <person name="Guigo R."/>
            <person name="Alvarado L."/>
            <person name="Berlin A."/>
            <person name="Bochicchio J."/>
            <person name="Borenstein D."/>
            <person name="Chapman S."/>
            <person name="Chen Z."/>
            <person name="Engels R."/>
            <person name="Freedman E."/>
            <person name="Gellesch M."/>
            <person name="Goldberg J."/>
            <person name="Griggs A."/>
            <person name="Gujja S."/>
            <person name="Heiman D."/>
            <person name="Hepburn T."/>
            <person name="Howarth C."/>
            <person name="Jen D."/>
            <person name="Larson L."/>
            <person name="Lewis B."/>
            <person name="Mehta T."/>
            <person name="Park D."/>
            <person name="Pearson M."/>
            <person name="Roberts A."/>
            <person name="Saif S."/>
            <person name="Shenoy N."/>
            <person name="Sisk P."/>
            <person name="Stolte C."/>
            <person name="Sykes S."/>
            <person name="Thomson T."/>
            <person name="Walk T."/>
            <person name="White J."/>
            <person name="Yandava C."/>
            <person name="Burger G."/>
            <person name="Gray M.W."/>
            <person name="Holland P.W.H."/>
            <person name="King N."/>
            <person name="Lang F.B.F."/>
            <person name="Roger A.J."/>
            <person name="Ruiz-Trillo I."/>
            <person name="Lander E."/>
            <person name="Nusbaum C."/>
        </authorList>
    </citation>
    <scope>NUCLEOTIDE SEQUENCE [LARGE SCALE GENOMIC DNA]</scope>
    <source>
        <strain evidence="9 10">DAOM BR117</strain>
    </source>
</reference>
<protein>
    <recommendedName>
        <fullName evidence="7">Mediator of RNA polymerase II transcription subunit 1</fullName>
    </recommendedName>
    <alternativeName>
        <fullName evidence="7">Mediator complex subunit 1</fullName>
    </alternativeName>
</protein>
<evidence type="ECO:0000313" key="10">
    <source>
        <dbReference type="Proteomes" id="UP000053201"/>
    </source>
</evidence>
<evidence type="ECO:0000256" key="5">
    <source>
        <dbReference type="ARBA" id="ARBA00023163"/>
    </source>
</evidence>
<evidence type="ECO:0000259" key="8">
    <source>
        <dbReference type="Pfam" id="PF10744"/>
    </source>
</evidence>
<dbReference type="RefSeq" id="XP_016610238.1">
    <property type="nucleotide sequence ID" value="XM_016757202.1"/>
</dbReference>
<keyword evidence="5 7" id="KW-0804">Transcription</keyword>
<feature type="domain" description="Mediator complex subunit Med1" evidence="8">
    <location>
        <begin position="141"/>
        <end position="531"/>
    </location>
</feature>
<sequence>MAMNPRPFQPSRTIGSSLTDLQSDLKLLLQELNVSLKPSGDQTHGAANFIHPLAINTHDRQVALLAIHEQMQAALLRYRDETLTGTLDGTLGDVGDGDVEEFLELLKDRSILQSSITPLKTALTECLFIAKDELATPEKMGVDAVAKKLEQLIADMGLQLYLSAHFEDTSVVTVTICGTIFVVDIVISPPGVVTKIKLSYASDTHPQHQQHELADELLTEMLSKGDFESFKKSIASLAFLDANAGFHQIKCIENDLLSIHQIELANSGNDFESVMFEGHGLPFMHCERIGPSVVYWATPTARLEIDWSGEITPTRLRKMFPVIGVCRAFIDMESYPLTRFLPKFKNQYLVPGNRADLQLPPNEQEYYNLIQGASWRNITPLTFYNPLPTSNETAAITYFLRLTPPIAAATTVARDIGRVVGIVSVEDFGNELNEESVDGGLRYGTMLELLVRDSTITPGTLGNATVFRSTSCKTRDNPHPITQSYTLSSNMSTPAMVLCKIPFSHPSQLLPVLQLLRRQLTFNALVRSCFNAYTHMLGLQAVQEDMVSLQLEDWTPPEQLVFTFAHPRPPHQYRLTLRVETDGGVGVVVEEETGDGLGRTSFGEGRVSRIASRTLDVGLVVSALYGAMRDASV</sequence>
<name>A0A0L0HN12_SPIPD</name>
<dbReference type="GO" id="GO:0045944">
    <property type="term" value="P:positive regulation of transcription by RNA polymerase II"/>
    <property type="evidence" value="ECO:0007669"/>
    <property type="project" value="UniProtKB-ARBA"/>
</dbReference>
<dbReference type="OrthoDB" id="2119368at2759"/>
<comment type="similarity">
    <text evidence="2 7">Belongs to the Mediator complex subunit 1 family.</text>
</comment>
<evidence type="ECO:0000256" key="4">
    <source>
        <dbReference type="ARBA" id="ARBA00023159"/>
    </source>
</evidence>
<dbReference type="GeneID" id="27692174"/>
<keyword evidence="10" id="KW-1185">Reference proteome</keyword>
<evidence type="ECO:0000256" key="3">
    <source>
        <dbReference type="ARBA" id="ARBA00023015"/>
    </source>
</evidence>
<gene>
    <name evidence="9" type="ORF">SPPG_09049</name>
</gene>
<dbReference type="Proteomes" id="UP000053201">
    <property type="component" value="Unassembled WGS sequence"/>
</dbReference>
<proteinExistence type="inferred from homology"/>
<evidence type="ECO:0000256" key="1">
    <source>
        <dbReference type="ARBA" id="ARBA00004123"/>
    </source>
</evidence>
<dbReference type="InterPro" id="IPR019680">
    <property type="entry name" value="Mediator_Med1"/>
</dbReference>
<dbReference type="OMA" id="QMFNTLF"/>
<keyword evidence="6 7" id="KW-0539">Nucleus</keyword>
<comment type="function">
    <text evidence="7">Component of the Mediator complex, a coactivator involved in the regulated transcription of nearly all RNA polymerase II-dependent genes. Mediator functions as a bridge to convey information from gene-specific regulatory proteins to the basal RNA polymerase II transcription machinery. Mediator is recruited to promoters by direct interactions with regulatory proteins and serves as a scaffold for the assembly of a functional preinitiation complex with RNA polymerase II and the general transcription factors.</text>
</comment>
<dbReference type="AlphaFoldDB" id="A0A0L0HN12"/>
<comment type="subcellular location">
    <subcellularLocation>
        <location evidence="1 7">Nucleus</location>
    </subcellularLocation>
</comment>
<dbReference type="GO" id="GO:0003712">
    <property type="term" value="F:transcription coregulator activity"/>
    <property type="evidence" value="ECO:0007669"/>
    <property type="project" value="InterPro"/>
</dbReference>